<dbReference type="Pfam" id="PF02597">
    <property type="entry name" value="ThiS"/>
    <property type="match status" value="1"/>
</dbReference>
<gene>
    <name evidence="1" type="ORF">MNB_SV-5-758</name>
</gene>
<proteinExistence type="predicted"/>
<dbReference type="EMBL" id="FPKX01000015">
    <property type="protein sequence ID" value="SFZ97689.1"/>
    <property type="molecule type" value="Genomic_DNA"/>
</dbReference>
<dbReference type="CDD" id="cd00565">
    <property type="entry name" value="Ubl_ThiS"/>
    <property type="match status" value="1"/>
</dbReference>
<protein>
    <submittedName>
        <fullName evidence="1">Sulfur carrier protein ThiS</fullName>
    </submittedName>
</protein>
<dbReference type="InterPro" id="IPR016155">
    <property type="entry name" value="Mopterin_synth/thiamin_S_b"/>
</dbReference>
<evidence type="ECO:0000313" key="1">
    <source>
        <dbReference type="EMBL" id="SFZ97689.1"/>
    </source>
</evidence>
<accession>A0A1W1ECA0</accession>
<dbReference type="AlphaFoldDB" id="A0A1W1ECA0"/>
<dbReference type="InterPro" id="IPR003749">
    <property type="entry name" value="ThiS/MoaD-like"/>
</dbReference>
<dbReference type="PANTHER" id="PTHR34472:SF1">
    <property type="entry name" value="SULFUR CARRIER PROTEIN THIS"/>
    <property type="match status" value="1"/>
</dbReference>
<dbReference type="PANTHER" id="PTHR34472">
    <property type="entry name" value="SULFUR CARRIER PROTEIN THIS"/>
    <property type="match status" value="1"/>
</dbReference>
<sequence length="67" mass="7415">MIKVSVNGEIKEVFENLNIKELIEALDYRTKGFAVAINTTFVAIESYEKTIIKEGDNIDILAPVQGG</sequence>
<dbReference type="InterPro" id="IPR010035">
    <property type="entry name" value="Thi_S"/>
</dbReference>
<organism evidence="1">
    <name type="scientific">hydrothermal vent metagenome</name>
    <dbReference type="NCBI Taxonomy" id="652676"/>
    <lineage>
        <taxon>unclassified sequences</taxon>
        <taxon>metagenomes</taxon>
        <taxon>ecological metagenomes</taxon>
    </lineage>
</organism>
<dbReference type="SUPFAM" id="SSF54285">
    <property type="entry name" value="MoaD/ThiS"/>
    <property type="match status" value="1"/>
</dbReference>
<dbReference type="NCBIfam" id="TIGR01683">
    <property type="entry name" value="thiS"/>
    <property type="match status" value="1"/>
</dbReference>
<reference evidence="1" key="1">
    <citation type="submission" date="2016-10" db="EMBL/GenBank/DDBJ databases">
        <authorList>
            <person name="de Groot N.N."/>
        </authorList>
    </citation>
    <scope>NUCLEOTIDE SEQUENCE</scope>
</reference>
<dbReference type="Gene3D" id="3.10.20.30">
    <property type="match status" value="1"/>
</dbReference>
<name>A0A1W1ECA0_9ZZZZ</name>
<dbReference type="InterPro" id="IPR012675">
    <property type="entry name" value="Beta-grasp_dom_sf"/>
</dbReference>